<dbReference type="InterPro" id="IPR037214">
    <property type="entry name" value="TROVE_dom_sf"/>
</dbReference>
<sequence>MKFNKIVSLTEKLKLCKDARLNHEGGLAFQPSSKLELYLKACTCLIEDRFYSKADQELELLRQVIARCDRNYVLKLAHFARTQMHLRSLPILLLAEASVMHSGNEFVEKALTKEASFSTNIQKSKICSLTKLL</sequence>
<reference evidence="2 3" key="1">
    <citation type="submission" date="2017-09" db="EMBL/GenBank/DDBJ databases">
        <title>Depth-based differentiation of microbial function through sediment-hosted aquifers and enrichment of novel symbionts in the deep terrestrial subsurface.</title>
        <authorList>
            <person name="Probst A.J."/>
            <person name="Ladd B."/>
            <person name="Jarett J.K."/>
            <person name="Geller-Mcgrath D.E."/>
            <person name="Sieber C.M."/>
            <person name="Emerson J.B."/>
            <person name="Anantharaman K."/>
            <person name="Thomas B.C."/>
            <person name="Malmstrom R."/>
            <person name="Stieglmeier M."/>
            <person name="Klingl A."/>
            <person name="Woyke T."/>
            <person name="Ryan C.M."/>
            <person name="Banfield J.F."/>
        </authorList>
    </citation>
    <scope>NUCLEOTIDE SEQUENCE [LARGE SCALE GENOMIC DNA]</scope>
    <source>
        <strain evidence="2">CG17_big_fil_post_rev_8_21_14_2_50_48_46</strain>
    </source>
</reference>
<comment type="caution">
    <text evidence="2">The sequence shown here is derived from an EMBL/GenBank/DDBJ whole genome shotgun (WGS) entry which is preliminary data.</text>
</comment>
<dbReference type="SUPFAM" id="SSF140864">
    <property type="entry name" value="TROVE domain-like"/>
    <property type="match status" value="1"/>
</dbReference>
<protein>
    <recommendedName>
        <fullName evidence="1">TROVE domain-containing protein</fullName>
    </recommendedName>
</protein>
<dbReference type="PROSITE" id="PS50988">
    <property type="entry name" value="TROVE"/>
    <property type="match status" value="1"/>
</dbReference>
<name>A0A2M7G7J8_9BACT</name>
<evidence type="ECO:0000313" key="2">
    <source>
        <dbReference type="EMBL" id="PIW18051.1"/>
    </source>
</evidence>
<dbReference type="Proteomes" id="UP000231019">
    <property type="component" value="Unassembled WGS sequence"/>
</dbReference>
<dbReference type="EMBL" id="PFFQ01000015">
    <property type="protein sequence ID" value="PIW18051.1"/>
    <property type="molecule type" value="Genomic_DNA"/>
</dbReference>
<gene>
    <name evidence="2" type="ORF">COW36_06530</name>
</gene>
<dbReference type="InterPro" id="IPR008858">
    <property type="entry name" value="TROVE_dom"/>
</dbReference>
<evidence type="ECO:0000259" key="1">
    <source>
        <dbReference type="PROSITE" id="PS50988"/>
    </source>
</evidence>
<evidence type="ECO:0000313" key="3">
    <source>
        <dbReference type="Proteomes" id="UP000231019"/>
    </source>
</evidence>
<organism evidence="2 3">
    <name type="scientific">bacterium (Candidatus Blackallbacteria) CG17_big_fil_post_rev_8_21_14_2_50_48_46</name>
    <dbReference type="NCBI Taxonomy" id="2014261"/>
    <lineage>
        <taxon>Bacteria</taxon>
        <taxon>Candidatus Blackallbacteria</taxon>
    </lineage>
</organism>
<accession>A0A2M7G7J8</accession>
<dbReference type="GO" id="GO:0003723">
    <property type="term" value="F:RNA binding"/>
    <property type="evidence" value="ECO:0007669"/>
    <property type="project" value="InterPro"/>
</dbReference>
<dbReference type="AlphaFoldDB" id="A0A2M7G7J8"/>
<feature type="domain" description="TROVE" evidence="1">
    <location>
        <begin position="20"/>
        <end position="133"/>
    </location>
</feature>
<proteinExistence type="predicted"/>